<dbReference type="InterPro" id="IPR029058">
    <property type="entry name" value="AB_hydrolase_fold"/>
</dbReference>
<proteinExistence type="predicted"/>
<dbReference type="EMBL" id="JBHMEY010000096">
    <property type="protein sequence ID" value="MFB9098805.1"/>
    <property type="molecule type" value="Genomic_DNA"/>
</dbReference>
<dbReference type="Proteomes" id="UP001589607">
    <property type="component" value="Unassembled WGS sequence"/>
</dbReference>
<protein>
    <submittedName>
        <fullName evidence="3">Alpha/beta hydrolase</fullName>
    </submittedName>
</protein>
<dbReference type="Gene3D" id="3.40.50.1820">
    <property type="entry name" value="alpha/beta hydrolase"/>
    <property type="match status" value="1"/>
</dbReference>
<keyword evidence="3" id="KW-0378">Hydrolase</keyword>
<dbReference type="SUPFAM" id="SSF53474">
    <property type="entry name" value="alpha/beta-Hydrolases"/>
    <property type="match status" value="1"/>
</dbReference>
<comment type="caution">
    <text evidence="3">The sequence shown here is derived from an EMBL/GenBank/DDBJ whole genome shotgun (WGS) entry which is preliminary data.</text>
</comment>
<evidence type="ECO:0000313" key="4">
    <source>
        <dbReference type="Proteomes" id="UP001589607"/>
    </source>
</evidence>
<organism evidence="3 4">
    <name type="scientific">Flavobacterium jumunjinense</name>
    <dbReference type="NCBI Taxonomy" id="998845"/>
    <lineage>
        <taxon>Bacteria</taxon>
        <taxon>Pseudomonadati</taxon>
        <taxon>Bacteroidota</taxon>
        <taxon>Flavobacteriia</taxon>
        <taxon>Flavobacteriales</taxon>
        <taxon>Flavobacteriaceae</taxon>
        <taxon>Flavobacterium</taxon>
    </lineage>
</organism>
<evidence type="ECO:0000313" key="3">
    <source>
        <dbReference type="EMBL" id="MFB9098805.1"/>
    </source>
</evidence>
<dbReference type="Pfam" id="PF12697">
    <property type="entry name" value="Abhydrolase_6"/>
    <property type="match status" value="1"/>
</dbReference>
<evidence type="ECO:0000259" key="1">
    <source>
        <dbReference type="Pfam" id="PF08386"/>
    </source>
</evidence>
<dbReference type="Pfam" id="PF08386">
    <property type="entry name" value="Abhydrolase_4"/>
    <property type="match status" value="1"/>
</dbReference>
<name>A0ABV5GTU8_9FLAO</name>
<accession>A0ABV5GTU8</accession>
<dbReference type="InterPro" id="IPR000073">
    <property type="entry name" value="AB_hydrolase_1"/>
</dbReference>
<feature type="domain" description="AB hydrolase-1" evidence="2">
    <location>
        <begin position="85"/>
        <end position="189"/>
    </location>
</feature>
<evidence type="ECO:0000259" key="2">
    <source>
        <dbReference type="Pfam" id="PF12697"/>
    </source>
</evidence>
<sequence length="286" mass="32062">MSKRQKVISSNSIPRSILFIASTLQIVSTTLTVKFAKKLFTKPIKYKVPKREFEMNMNSKQELIHISSINKKIMTYNYGKYSKKVLLVHGWSGRGTQLVKIADKMLELGYSTISFDAPAHGKSPGNSTLMLEFIESILTLEKLHGPFEYAIGHSLGSMSILNAIKNGLDVKKAVLIGSGDSVNDILLDFVSKLGLKPTIAIKMRESFEKDFDDSMESYSSYVAAKNIKTPTLLIHDKNDDDVPYTASENIHKNLENSSIFLTKKLGHRKILGDEKVINQIEKFLTN</sequence>
<dbReference type="RefSeq" id="WP_236457145.1">
    <property type="nucleotide sequence ID" value="NZ_CBCSGE010000012.1"/>
</dbReference>
<dbReference type="GO" id="GO:0016787">
    <property type="term" value="F:hydrolase activity"/>
    <property type="evidence" value="ECO:0007669"/>
    <property type="project" value="UniProtKB-KW"/>
</dbReference>
<feature type="domain" description="Peptidase S33 tripeptidyl aminopeptidase-like C-terminal" evidence="1">
    <location>
        <begin position="227"/>
        <end position="285"/>
    </location>
</feature>
<reference evidence="3 4" key="1">
    <citation type="submission" date="2024-09" db="EMBL/GenBank/DDBJ databases">
        <authorList>
            <person name="Sun Q."/>
            <person name="Mori K."/>
        </authorList>
    </citation>
    <scope>NUCLEOTIDE SEQUENCE [LARGE SCALE GENOMIC DNA]</scope>
    <source>
        <strain evidence="3 4">CECT 7955</strain>
    </source>
</reference>
<keyword evidence="4" id="KW-1185">Reference proteome</keyword>
<gene>
    <name evidence="3" type="ORF">ACFFVF_20050</name>
</gene>
<dbReference type="InterPro" id="IPR013595">
    <property type="entry name" value="Pept_S33_TAP-like_C"/>
</dbReference>